<reference evidence="2 3" key="1">
    <citation type="submission" date="2016-11" db="EMBL/GenBank/DDBJ databases">
        <title>Study of marine rhodopsin-containing bacteria.</title>
        <authorList>
            <person name="Yoshizawa S."/>
            <person name="Kumagai Y."/>
            <person name="Kogure K."/>
        </authorList>
    </citation>
    <scope>NUCLEOTIDE SEQUENCE [LARGE SCALE GENOMIC DNA]</scope>
    <source>
        <strain evidence="2 3">SAORIC-28</strain>
    </source>
</reference>
<protein>
    <submittedName>
        <fullName evidence="2">Phosphatidic acid phosphatase</fullName>
    </submittedName>
</protein>
<proteinExistence type="predicted"/>
<keyword evidence="3" id="KW-1185">Reference proteome</keyword>
<dbReference type="AlphaFoldDB" id="A0A271IXI3"/>
<dbReference type="PROSITE" id="PS51257">
    <property type="entry name" value="PROKAR_LIPOPROTEIN"/>
    <property type="match status" value="1"/>
</dbReference>
<organism evidence="2 3">
    <name type="scientific">Rubrivirga marina</name>
    <dbReference type="NCBI Taxonomy" id="1196024"/>
    <lineage>
        <taxon>Bacteria</taxon>
        <taxon>Pseudomonadati</taxon>
        <taxon>Rhodothermota</taxon>
        <taxon>Rhodothermia</taxon>
        <taxon>Rhodothermales</taxon>
        <taxon>Rubricoccaceae</taxon>
        <taxon>Rubrivirga</taxon>
    </lineage>
</organism>
<dbReference type="PANTHER" id="PTHR34599:SF2">
    <property type="entry name" value="TRAF-TYPE DOMAIN-CONTAINING PROTEIN"/>
    <property type="match status" value="1"/>
</dbReference>
<gene>
    <name evidence="2" type="ORF">BSZ37_02680</name>
</gene>
<evidence type="ECO:0000256" key="1">
    <source>
        <dbReference type="SAM" id="SignalP"/>
    </source>
</evidence>
<keyword evidence="1" id="KW-0732">Signal</keyword>
<dbReference type="InterPro" id="IPR052559">
    <property type="entry name" value="V-haloperoxidase"/>
</dbReference>
<dbReference type="EMBL" id="MQWD01000001">
    <property type="protein sequence ID" value="PAP75425.1"/>
    <property type="molecule type" value="Genomic_DNA"/>
</dbReference>
<sequence length="460" mass="49621">MSFRPLALAGLVALVALAGCQDADPAAAPPEASDPELLHGALLRVTDVMTYDIFSPPVASRVYAYTSVAAYEALAPFRPDLVTLAGQLNGLGATPAPTEPVHGPTAAVYAALAVGEALTFSDEEIDAYRTSVEARLDQAGMSRRLRRQSQSYGETVAQHVLAWASGDGYAQTRSAPAYTITDEPGTWRPTPPAYMDAIEPGWATMRPFVLDSASQFKPLPPYPYSVEPGSEFRRQVDEVYEIGRDMTDEQREIAAFWDCNPYVMHTRGHAMFATKKITPGGHWMGIAAIASRTADDDIAGAAEAYVRTAIAVADGFISVWDEKFRSRLVRPETVINEHIDEDWAPLLQTPPFPEYSSGHSVISAAAAEALTDVYGDGFAFHDTTEVAYGLPARDFTSFRQAAEEAAVSRLYGGIHYRMAAERGVEQGRGVGGLHVERIEMRAPSVAQGAPVRPVANGPAE</sequence>
<dbReference type="InterPro" id="IPR036938">
    <property type="entry name" value="PAP2/HPO_sf"/>
</dbReference>
<feature type="chain" id="PRO_5012650825" evidence="1">
    <location>
        <begin position="19"/>
        <end position="460"/>
    </location>
</feature>
<name>A0A271IXI3_9BACT</name>
<dbReference type="SUPFAM" id="SSF48317">
    <property type="entry name" value="Acid phosphatase/Vanadium-dependent haloperoxidase"/>
    <property type="match status" value="1"/>
</dbReference>
<comment type="caution">
    <text evidence="2">The sequence shown here is derived from an EMBL/GenBank/DDBJ whole genome shotgun (WGS) entry which is preliminary data.</text>
</comment>
<accession>A0A271IXI3</accession>
<dbReference type="Gene3D" id="1.10.606.20">
    <property type="match status" value="1"/>
</dbReference>
<dbReference type="OrthoDB" id="7793240at2"/>
<dbReference type="PANTHER" id="PTHR34599">
    <property type="entry name" value="PEROXIDASE-RELATED"/>
    <property type="match status" value="1"/>
</dbReference>
<evidence type="ECO:0000313" key="2">
    <source>
        <dbReference type="EMBL" id="PAP75425.1"/>
    </source>
</evidence>
<dbReference type="CDD" id="cd03398">
    <property type="entry name" value="PAP2_haloperoxidase"/>
    <property type="match status" value="1"/>
</dbReference>
<dbReference type="Proteomes" id="UP000216339">
    <property type="component" value="Unassembled WGS sequence"/>
</dbReference>
<evidence type="ECO:0000313" key="3">
    <source>
        <dbReference type="Proteomes" id="UP000216339"/>
    </source>
</evidence>
<dbReference type="RefSeq" id="WP_095509059.1">
    <property type="nucleotide sequence ID" value="NZ_MQWD01000001.1"/>
</dbReference>
<feature type="signal peptide" evidence="1">
    <location>
        <begin position="1"/>
        <end position="18"/>
    </location>
</feature>